<dbReference type="STRING" id="1219077.VAZ01S_077_00010"/>
<dbReference type="RefSeq" id="WP_021711203.1">
    <property type="nucleotide sequence ID" value="NZ_BATL01000077.1"/>
</dbReference>
<accession>U3C7V3</accession>
<dbReference type="AlphaFoldDB" id="U3C7V3"/>
<evidence type="ECO:0000313" key="1">
    <source>
        <dbReference type="EMBL" id="GAD77464.1"/>
    </source>
</evidence>
<proteinExistence type="predicted"/>
<organism evidence="1 2">
    <name type="scientific">Vibrio azureus NBRC 104587</name>
    <dbReference type="NCBI Taxonomy" id="1219077"/>
    <lineage>
        <taxon>Bacteria</taxon>
        <taxon>Pseudomonadati</taxon>
        <taxon>Pseudomonadota</taxon>
        <taxon>Gammaproteobacteria</taxon>
        <taxon>Vibrionales</taxon>
        <taxon>Vibrionaceae</taxon>
        <taxon>Vibrio</taxon>
    </lineage>
</organism>
<evidence type="ECO:0008006" key="3">
    <source>
        <dbReference type="Google" id="ProtNLM"/>
    </source>
</evidence>
<protein>
    <recommendedName>
        <fullName evidence="3">DUF4917 domain-containing protein</fullName>
    </recommendedName>
</protein>
<evidence type="ECO:0000313" key="2">
    <source>
        <dbReference type="Proteomes" id="UP000016567"/>
    </source>
</evidence>
<feature type="non-terminal residue" evidence="1">
    <location>
        <position position="1"/>
    </location>
</feature>
<dbReference type="eggNOG" id="ENOG502ZX4F">
    <property type="taxonomic scope" value="Bacteria"/>
</dbReference>
<dbReference type="Proteomes" id="UP000016567">
    <property type="component" value="Unassembled WGS sequence"/>
</dbReference>
<comment type="caution">
    <text evidence="1">The sequence shown here is derived from an EMBL/GenBank/DDBJ whole genome shotgun (WGS) entry which is preliminary data.</text>
</comment>
<gene>
    <name evidence="1" type="ORF">VAZ01S_077_00010</name>
</gene>
<dbReference type="InterPro" id="IPR032581">
    <property type="entry name" value="DUF4917"/>
</dbReference>
<name>U3C7V3_9VIBR</name>
<keyword evidence="2" id="KW-1185">Reference proteome</keyword>
<dbReference type="Pfam" id="PF16263">
    <property type="entry name" value="DUF4917"/>
    <property type="match status" value="1"/>
</dbReference>
<dbReference type="EMBL" id="BATL01000077">
    <property type="protein sequence ID" value="GAD77464.1"/>
    <property type="molecule type" value="Genomic_DNA"/>
</dbReference>
<reference evidence="1 2" key="1">
    <citation type="submission" date="2013-09" db="EMBL/GenBank/DDBJ databases">
        <title>Whole genome shotgun sequence of Vibrio azureus NBRC 104587.</title>
        <authorList>
            <person name="Isaki S."/>
            <person name="Hosoyama A."/>
            <person name="Numata M."/>
            <person name="Hashimoto M."/>
            <person name="Hosoyama Y."/>
            <person name="Tsuchikane K."/>
            <person name="Noguchi M."/>
            <person name="Hirakata S."/>
            <person name="Ichikawa N."/>
            <person name="Ohji S."/>
            <person name="Yamazoe A."/>
            <person name="Fujita N."/>
        </authorList>
    </citation>
    <scope>NUCLEOTIDE SEQUENCE [LARGE SCALE GENOMIC DNA]</scope>
    <source>
        <strain evidence="1 2">NBRC 104587</strain>
    </source>
</reference>
<sequence>AYGIDEDTLKQIRDDQEKLKESLIDVISRSHPLRPSEVTNVQFRTVRVFIREFQNIFTLNYDILLYWAINKTNREIDSHRYLNKTDGFDSNYWSQDRSQNLFFVHGGLHLYDTGTDIKKHIYYRDERIGIVDQVQENLDAGRFPLFVSEPTHEKKPQKIEHNPYLNRCYQSLKSLDGVLYIHGHSMDDNDMHIFEQIKKSRVSKVYVVIFGDPNNERNRRARANALTFLQKPGLEVEFYDSATAPLWA</sequence>